<gene>
    <name evidence="5" type="primary">flgI</name>
    <name evidence="6" type="ORF">EDC30_1039</name>
</gene>
<dbReference type="PANTHER" id="PTHR30381">
    <property type="entry name" value="FLAGELLAR P-RING PERIPLASMIC PROTEIN FLGI"/>
    <property type="match status" value="1"/>
</dbReference>
<dbReference type="OrthoDB" id="9786431at2"/>
<comment type="subunit">
    <text evidence="5">The basal body constitutes a major portion of the flagellar organelle and consists of four rings (L,P,S, and M) mounted on a central rod.</text>
</comment>
<evidence type="ECO:0000256" key="3">
    <source>
        <dbReference type="ARBA" id="ARBA00022729"/>
    </source>
</evidence>
<keyword evidence="4 5" id="KW-0975">Bacterial flagellum</keyword>
<comment type="function">
    <text evidence="1 5">Assembles around the rod to form the L-ring and probably protects the motor/basal body from shearing forces during rotation.</text>
</comment>
<organism evidence="6 7">
    <name type="scientific">Paucimonas lemoignei</name>
    <name type="common">Pseudomonas lemoignei</name>
    <dbReference type="NCBI Taxonomy" id="29443"/>
    <lineage>
        <taxon>Bacteria</taxon>
        <taxon>Pseudomonadati</taxon>
        <taxon>Pseudomonadota</taxon>
        <taxon>Betaproteobacteria</taxon>
        <taxon>Burkholderiales</taxon>
        <taxon>Burkholderiaceae</taxon>
        <taxon>Paucimonas</taxon>
    </lineage>
</organism>
<dbReference type="AlphaFoldDB" id="A0A4R3HWP5"/>
<keyword evidence="7" id="KW-1185">Reference proteome</keyword>
<dbReference type="GO" id="GO:0030288">
    <property type="term" value="C:outer membrane-bounded periplasmic space"/>
    <property type="evidence" value="ECO:0007669"/>
    <property type="project" value="InterPro"/>
</dbReference>
<proteinExistence type="inferred from homology"/>
<name>A0A4R3HWP5_PAULE</name>
<feature type="signal peptide" evidence="5">
    <location>
        <begin position="1"/>
        <end position="24"/>
    </location>
</feature>
<evidence type="ECO:0000256" key="2">
    <source>
        <dbReference type="ARBA" id="ARBA00004117"/>
    </source>
</evidence>
<evidence type="ECO:0000313" key="7">
    <source>
        <dbReference type="Proteomes" id="UP000295382"/>
    </source>
</evidence>
<dbReference type="HAMAP" id="MF_00416">
    <property type="entry name" value="FlgI"/>
    <property type="match status" value="1"/>
</dbReference>
<keyword evidence="6" id="KW-0966">Cell projection</keyword>
<feature type="chain" id="PRO_5021056279" description="Flagellar P-ring protein" evidence="5">
    <location>
        <begin position="25"/>
        <end position="376"/>
    </location>
</feature>
<evidence type="ECO:0000313" key="6">
    <source>
        <dbReference type="EMBL" id="TCS37717.1"/>
    </source>
</evidence>
<dbReference type="EMBL" id="SLZQ01000003">
    <property type="protein sequence ID" value="TCS37717.1"/>
    <property type="molecule type" value="Genomic_DNA"/>
</dbReference>
<dbReference type="GO" id="GO:0009428">
    <property type="term" value="C:bacterial-type flagellum basal body, distal rod, P ring"/>
    <property type="evidence" value="ECO:0007669"/>
    <property type="project" value="InterPro"/>
</dbReference>
<dbReference type="InterPro" id="IPR001782">
    <property type="entry name" value="Flag_FlgI"/>
</dbReference>
<dbReference type="GO" id="GO:0005198">
    <property type="term" value="F:structural molecule activity"/>
    <property type="evidence" value="ECO:0007669"/>
    <property type="project" value="InterPro"/>
</dbReference>
<dbReference type="NCBIfam" id="NF003676">
    <property type="entry name" value="PRK05303.1"/>
    <property type="match status" value="1"/>
</dbReference>
<evidence type="ECO:0000256" key="1">
    <source>
        <dbReference type="ARBA" id="ARBA00002591"/>
    </source>
</evidence>
<comment type="caution">
    <text evidence="6">The sequence shown here is derived from an EMBL/GenBank/DDBJ whole genome shotgun (WGS) entry which is preliminary data.</text>
</comment>
<evidence type="ECO:0000256" key="4">
    <source>
        <dbReference type="ARBA" id="ARBA00023143"/>
    </source>
</evidence>
<dbReference type="Pfam" id="PF02119">
    <property type="entry name" value="FlgI"/>
    <property type="match status" value="1"/>
</dbReference>
<protein>
    <recommendedName>
        <fullName evidence="5">Flagellar P-ring protein</fullName>
    </recommendedName>
    <alternativeName>
        <fullName evidence="5">Basal body P-ring protein</fullName>
    </alternativeName>
</protein>
<keyword evidence="6" id="KW-0282">Flagellum</keyword>
<keyword evidence="3 5" id="KW-0732">Signal</keyword>
<keyword evidence="6" id="KW-0969">Cilium</keyword>
<reference evidence="6 7" key="1">
    <citation type="submission" date="2019-03" db="EMBL/GenBank/DDBJ databases">
        <title>Genomic Encyclopedia of Type Strains, Phase IV (KMG-IV): sequencing the most valuable type-strain genomes for metagenomic binning, comparative biology and taxonomic classification.</title>
        <authorList>
            <person name="Goeker M."/>
        </authorList>
    </citation>
    <scope>NUCLEOTIDE SEQUENCE [LARGE SCALE GENOMIC DNA]</scope>
    <source>
        <strain evidence="6 7">DSM 7445</strain>
    </source>
</reference>
<sequence precursor="true">MKFACILKKLALPLLLAMSTIVHASEQGRLKDLGRIEGWRDNQLVGYGLVTGLAGTGDSLRNKTTRQSLANLLSQFDIAVTSELVQSRNVAAVMITATLPPVASVGDKLDVSVTSIGDARSLLGGVLMMTPLKGPNGQVYALAQGSLSIGGYKYDLNGNVVQKNHPTVGAIPNGANVEVAVGADVLRSDQTIRYVLAEPDYTTSSRVADAINRSFGQSLATAIDGGKIEVMVPQDYQSKRLVSFLTKLEGLSVEPDKRAKVVVNERTGVVVAGGDVRINKVTITHGDLKVSIVTDYLVSQPSFVGPALPNVRTEVVPQTRIDVQEQSMGSIQTRSSNTVSDLVQALGKIKVSPRDMISILQGIKAAGALRAELIIQ</sequence>
<comment type="subcellular location">
    <subcellularLocation>
        <location evidence="2 5">Bacterial flagellum basal body</location>
    </subcellularLocation>
</comment>
<dbReference type="PRINTS" id="PR01010">
    <property type="entry name" value="FLGPRINGFLGI"/>
</dbReference>
<comment type="similarity">
    <text evidence="5">Belongs to the FlgI family.</text>
</comment>
<dbReference type="PANTHER" id="PTHR30381:SF0">
    <property type="entry name" value="FLAGELLAR P-RING PROTEIN"/>
    <property type="match status" value="1"/>
</dbReference>
<evidence type="ECO:0000256" key="5">
    <source>
        <dbReference type="HAMAP-Rule" id="MF_00416"/>
    </source>
</evidence>
<dbReference type="GO" id="GO:0071973">
    <property type="term" value="P:bacterial-type flagellum-dependent cell motility"/>
    <property type="evidence" value="ECO:0007669"/>
    <property type="project" value="InterPro"/>
</dbReference>
<dbReference type="RefSeq" id="WP_132257802.1">
    <property type="nucleotide sequence ID" value="NZ_SLZQ01000003.1"/>
</dbReference>
<dbReference type="Proteomes" id="UP000295382">
    <property type="component" value="Unassembled WGS sequence"/>
</dbReference>
<accession>A0A4R3HWP5</accession>